<feature type="compositionally biased region" description="Low complexity" evidence="6">
    <location>
        <begin position="280"/>
        <end position="304"/>
    </location>
</feature>
<keyword evidence="5" id="KW-0175">Coiled coil</keyword>
<dbReference type="EMBL" id="JAFCMP010000510">
    <property type="protein sequence ID" value="KAG5178982.1"/>
    <property type="molecule type" value="Genomic_DNA"/>
</dbReference>
<evidence type="ECO:0000256" key="4">
    <source>
        <dbReference type="PROSITE-ProRule" id="PRU00192"/>
    </source>
</evidence>
<dbReference type="PROSITE" id="PS50002">
    <property type="entry name" value="SH3"/>
    <property type="match status" value="1"/>
</dbReference>
<dbReference type="SUPFAM" id="SSF50978">
    <property type="entry name" value="WD40 repeat-like"/>
    <property type="match status" value="1"/>
</dbReference>
<dbReference type="Pfam" id="PF14604">
    <property type="entry name" value="SH3_9"/>
    <property type="match status" value="1"/>
</dbReference>
<proteinExistence type="predicted"/>
<feature type="compositionally biased region" description="Acidic residues" evidence="6">
    <location>
        <begin position="237"/>
        <end position="258"/>
    </location>
</feature>
<dbReference type="InterPro" id="IPR001202">
    <property type="entry name" value="WW_dom"/>
</dbReference>
<gene>
    <name evidence="8" type="ORF">JKP88DRAFT_280724</name>
</gene>
<keyword evidence="3" id="KW-0677">Repeat</keyword>
<protein>
    <recommendedName>
        <fullName evidence="7">SH3 domain-containing protein</fullName>
    </recommendedName>
</protein>
<feature type="compositionally biased region" description="Basic and acidic residues" evidence="6">
    <location>
        <begin position="308"/>
        <end position="323"/>
    </location>
</feature>
<evidence type="ECO:0000256" key="5">
    <source>
        <dbReference type="SAM" id="Coils"/>
    </source>
</evidence>
<feature type="coiled-coil region" evidence="5">
    <location>
        <begin position="465"/>
        <end position="492"/>
    </location>
</feature>
<evidence type="ECO:0000256" key="1">
    <source>
        <dbReference type="ARBA" id="ARBA00022443"/>
    </source>
</evidence>
<dbReference type="Proteomes" id="UP000664859">
    <property type="component" value="Unassembled WGS sequence"/>
</dbReference>
<accession>A0A835YP67</accession>
<feature type="compositionally biased region" description="Pro residues" evidence="6">
    <location>
        <begin position="1094"/>
        <end position="1103"/>
    </location>
</feature>
<feature type="region of interest" description="Disordered" evidence="6">
    <location>
        <begin position="857"/>
        <end position="876"/>
    </location>
</feature>
<dbReference type="InterPro" id="IPR015943">
    <property type="entry name" value="WD40/YVTN_repeat-like_dom_sf"/>
</dbReference>
<dbReference type="GO" id="GO:0008017">
    <property type="term" value="F:microtubule binding"/>
    <property type="evidence" value="ECO:0007669"/>
    <property type="project" value="TreeGrafter"/>
</dbReference>
<keyword evidence="2" id="KW-0853">WD repeat</keyword>
<keyword evidence="9" id="KW-1185">Reference proteome</keyword>
<dbReference type="InterPro" id="IPR036028">
    <property type="entry name" value="SH3-like_dom_sf"/>
</dbReference>
<dbReference type="Pfam" id="PF00400">
    <property type="entry name" value="WD40"/>
    <property type="match status" value="1"/>
</dbReference>
<evidence type="ECO:0000256" key="6">
    <source>
        <dbReference type="SAM" id="MobiDB-lite"/>
    </source>
</evidence>
<dbReference type="InterPro" id="IPR036322">
    <property type="entry name" value="WD40_repeat_dom_sf"/>
</dbReference>
<dbReference type="InterPro" id="IPR055442">
    <property type="entry name" value="Beta-prop_EML-like_2nd"/>
</dbReference>
<dbReference type="SMART" id="SM00326">
    <property type="entry name" value="SH3"/>
    <property type="match status" value="1"/>
</dbReference>
<dbReference type="InterPro" id="IPR001680">
    <property type="entry name" value="WD40_rpt"/>
</dbReference>
<sequence>MTGRWATAQWDYSPGQEDELELKQGDRVKLIARSEDNDGWWLARNELDNTGLVPDNYLSNAAEEDDNDDNAQQRQQQRQRRRRRGQREQEGEGEEDKPQEQQEQQQRRRQQQGEEGEDGQQQRRRQRKPAARTSAESAQQSADAEGAVGGEGGDDGEGEGEGDGDALPVGWFTAQDPASGATYYFTEGGLSTWVKPHEAAPGMEEEDEAAEQGGVRLHEAAPGMQGEPKEDEAAPGTEEEDEAAPGMDVEPEEDEEEDAPQHDSGHAVKAAQMIQPLPHAAAAAPAAATAAAAAAVAAAAAAAAHRSARADTDGTGRSARADTDGTGGSAAEASADREDQESDDGENGPANVLRDNAPQGGGGRPGTSARGSPRPPHTPQAAAAAAAAKAHGDASNSPLPARPRASAEAAQQQQQQRTRSPRRSPRGSGGGGAAAAGERTATAVDVGATAEFIARLVDDRLKDQLRARDALLEELRAEIAQLRAVAAAASSSTAAAAGTAAAPAPGSAFPASAPVALASPPAAAAPSKAARSPRTSPRGATAAAATQRLPRIDSTEATNGGSARDLAAAAAAAPAAAAELHLPRVANAEGVEAALRESRAARHAEQRSAVRYPWCRTAVYPPSAYDDTTFPRDTSPPDSSLSLEYVHGYSGDGRGGGAARATGTNVLWLKSGELVFPASAVVVIHDFTSNRQPFLMPGGGRKVTAISACALVSARFLLSGCSGEVTAIAVHAPSALVASAQCQHDAAYAFVYDAAAGSGGGGGGGGSGNGGAPDTDGAAAPIAELLAGSGTAVKGIAGLDFSPCGRLLLALVLAECQMLHIWDWRRGTQLIDAARACPGRLPVACVRFHPHLWASPSGGPNGGSSGGPNWGSGGGGNWGPPGEARFCLISAGERHVRFWTLERRAREAPSTDVKFLSADVKSHAVSSRIGKGGRARKEQGGKAGQRARVQHIEAAAERKETVLAVAAIGGVASDSRAAPKLISSLPKRAQKRQPPSPTARAEWHLDGGAGRFGSGAKTVTCVAFVRLRPQQQQQQGAAAATVVVRALTGTDGGESSTAAAAAAAAAAATAAAAAVLLWEQLSATAAAAAASAPPDGPVSPPLSPAASDAGSNGFGSGAVHFQTAALSNVSPSRHAKAAARGGWLAQGRVTHCVSGAHAGAVTDLCVLQPDDAAAAAALSTGAATLATAGADGTLKLWKLVCDVVKLDLVLEPLLAIEVAARGVALGHPRSLSWDDSGTTIAVGTAGNAICLVQPPTDMAGNSCDPADMAGVSDSDRGAQRDAHASNASSSASLGGGGARSGDVMFMLALGGHTAKLPDQGCSLAFHPSGNVLAVGTRTGDLIVLGLQAGDDAKRVAWEPIARKRVIAPTSTSISTAAASRLSVGEGVRPQETAWASEITALRFSADGGAITALRFSADGGAVAAGCRDACVYLFAVAAEGRKYRRAGVCRGHTSEICSVDFSSDGHWLQSSDASKELLYWHGPHASKLRDEAVWYMGPNAVSHAFELRDEEWSTWTSTLGWPVRGAAAAAAGEVISVARTHSGGTALVSVGARGGGGGGSGGGLCLLRLPCHEGAAAAAAAAAAHAGGAAAAVAFLADDRRAVSAGGDGCVLQWRHHRGGGGGGSGGGGSNVDAGRGG</sequence>
<feature type="region of interest" description="Disordered" evidence="6">
    <location>
        <begin position="927"/>
        <end position="946"/>
    </location>
</feature>
<feature type="region of interest" description="Disordered" evidence="6">
    <location>
        <begin position="1616"/>
        <end position="1638"/>
    </location>
</feature>
<dbReference type="SMART" id="SM00456">
    <property type="entry name" value="WW"/>
    <property type="match status" value="1"/>
</dbReference>
<evidence type="ECO:0000256" key="2">
    <source>
        <dbReference type="ARBA" id="ARBA00022574"/>
    </source>
</evidence>
<dbReference type="SMART" id="SM00320">
    <property type="entry name" value="WD40"/>
    <property type="match status" value="6"/>
</dbReference>
<reference evidence="8" key="1">
    <citation type="submission" date="2021-02" db="EMBL/GenBank/DDBJ databases">
        <title>First Annotated Genome of the Yellow-green Alga Tribonema minus.</title>
        <authorList>
            <person name="Mahan K.M."/>
        </authorList>
    </citation>
    <scope>NUCLEOTIDE SEQUENCE</scope>
    <source>
        <strain evidence="8">UTEX B ZZ1240</strain>
    </source>
</reference>
<feature type="compositionally biased region" description="Gly residues" evidence="6">
    <location>
        <begin position="1620"/>
        <end position="1638"/>
    </location>
</feature>
<comment type="caution">
    <text evidence="8">The sequence shown here is derived from an EMBL/GenBank/DDBJ whole genome shotgun (WGS) entry which is preliminary data.</text>
</comment>
<feature type="region of interest" description="Disordered" evidence="6">
    <location>
        <begin position="524"/>
        <end position="561"/>
    </location>
</feature>
<dbReference type="PANTHER" id="PTHR13720:SF33">
    <property type="entry name" value="HELP DOMAIN-CONTAINING PROTEIN"/>
    <property type="match status" value="1"/>
</dbReference>
<feature type="compositionally biased region" description="Low complexity" evidence="6">
    <location>
        <begin position="402"/>
        <end position="418"/>
    </location>
</feature>
<feature type="region of interest" description="Disordered" evidence="6">
    <location>
        <begin position="982"/>
        <end position="1009"/>
    </location>
</feature>
<dbReference type="InterPro" id="IPR001452">
    <property type="entry name" value="SH3_domain"/>
</dbReference>
<feature type="compositionally biased region" description="Gly residues" evidence="6">
    <location>
        <begin position="859"/>
        <end position="876"/>
    </location>
</feature>
<feature type="compositionally biased region" description="Acidic residues" evidence="6">
    <location>
        <begin position="152"/>
        <end position="164"/>
    </location>
</feature>
<feature type="region of interest" description="Disordered" evidence="6">
    <location>
        <begin position="47"/>
        <end position="174"/>
    </location>
</feature>
<dbReference type="PANTHER" id="PTHR13720">
    <property type="entry name" value="WD-40 REPEAT PROTEIN"/>
    <property type="match status" value="1"/>
</dbReference>
<feature type="compositionally biased region" description="Low complexity" evidence="6">
    <location>
        <begin position="134"/>
        <end position="146"/>
    </location>
</feature>
<organism evidence="8 9">
    <name type="scientific">Tribonema minus</name>
    <dbReference type="NCBI Taxonomy" id="303371"/>
    <lineage>
        <taxon>Eukaryota</taxon>
        <taxon>Sar</taxon>
        <taxon>Stramenopiles</taxon>
        <taxon>Ochrophyta</taxon>
        <taxon>PX clade</taxon>
        <taxon>Xanthophyceae</taxon>
        <taxon>Tribonematales</taxon>
        <taxon>Tribonemataceae</taxon>
        <taxon>Tribonema</taxon>
    </lineage>
</organism>
<dbReference type="PROSITE" id="PS01159">
    <property type="entry name" value="WW_DOMAIN_1"/>
    <property type="match status" value="1"/>
</dbReference>
<keyword evidence="1 4" id="KW-0728">SH3 domain</keyword>
<dbReference type="SUPFAM" id="SSF50044">
    <property type="entry name" value="SH3-domain"/>
    <property type="match status" value="1"/>
</dbReference>
<evidence type="ECO:0000259" key="7">
    <source>
        <dbReference type="PROSITE" id="PS50002"/>
    </source>
</evidence>
<name>A0A835YP67_9STRA</name>
<dbReference type="Gene3D" id="2.130.10.10">
    <property type="entry name" value="YVTN repeat-like/Quinoprotein amine dehydrogenase"/>
    <property type="match status" value="4"/>
</dbReference>
<dbReference type="OrthoDB" id="47802at2759"/>
<feature type="region of interest" description="Disordered" evidence="6">
    <location>
        <begin position="1090"/>
        <end position="1110"/>
    </location>
</feature>
<feature type="domain" description="SH3" evidence="7">
    <location>
        <begin position="1"/>
        <end position="63"/>
    </location>
</feature>
<feature type="compositionally biased region" description="Basic and acidic residues" evidence="6">
    <location>
        <begin position="86"/>
        <end position="100"/>
    </location>
</feature>
<feature type="region of interest" description="Disordered" evidence="6">
    <location>
        <begin position="1261"/>
        <end position="1296"/>
    </location>
</feature>
<dbReference type="Gene3D" id="2.30.30.40">
    <property type="entry name" value="SH3 Domains"/>
    <property type="match status" value="1"/>
</dbReference>
<evidence type="ECO:0000313" key="9">
    <source>
        <dbReference type="Proteomes" id="UP000664859"/>
    </source>
</evidence>
<dbReference type="CDD" id="cd00174">
    <property type="entry name" value="SH3"/>
    <property type="match status" value="1"/>
</dbReference>
<evidence type="ECO:0000313" key="8">
    <source>
        <dbReference type="EMBL" id="KAG5178982.1"/>
    </source>
</evidence>
<dbReference type="InterPro" id="IPR050630">
    <property type="entry name" value="WD_repeat_EMAP"/>
</dbReference>
<feature type="compositionally biased region" description="Basic and acidic residues" evidence="6">
    <location>
        <begin position="1273"/>
        <end position="1283"/>
    </location>
</feature>
<feature type="region of interest" description="Disordered" evidence="6">
    <location>
        <begin position="195"/>
        <end position="445"/>
    </location>
</feature>
<feature type="compositionally biased region" description="Low complexity" evidence="6">
    <location>
        <begin position="524"/>
        <end position="538"/>
    </location>
</feature>
<evidence type="ECO:0000256" key="3">
    <source>
        <dbReference type="ARBA" id="ARBA00022737"/>
    </source>
</evidence>
<dbReference type="Pfam" id="PF23414">
    <property type="entry name" value="Beta-prop_EML_2"/>
    <property type="match status" value="1"/>
</dbReference>